<reference evidence="1 2" key="1">
    <citation type="submission" date="2008-07" db="EMBL/GenBank/DDBJ databases">
        <authorList>
            <person name="El-Sayed N."/>
            <person name="Caler E."/>
            <person name="Inman J."/>
            <person name="Amedeo P."/>
            <person name="Hass B."/>
            <person name="Wortman J."/>
        </authorList>
    </citation>
    <scope>NUCLEOTIDE SEQUENCE [LARGE SCALE GENOMIC DNA]</scope>
    <source>
        <strain evidence="2">ATCC 50983 / TXsc</strain>
    </source>
</reference>
<sequence>MDFTAGWGKKVVHLGGDEIWNAWDTPALEEWTRKNGRFHNRTDLVDYWIANTIAGIKEKT</sequence>
<dbReference type="EMBL" id="GG672777">
    <property type="protein sequence ID" value="EER16706.1"/>
    <property type="molecule type" value="Genomic_DNA"/>
</dbReference>
<protein>
    <submittedName>
        <fullName evidence="1">Uncharacterized protein</fullName>
    </submittedName>
</protein>
<name>C5KFN7_PERM5</name>
<dbReference type="RefSeq" id="XP_002784910.1">
    <property type="nucleotide sequence ID" value="XM_002784864.1"/>
</dbReference>
<evidence type="ECO:0000313" key="2">
    <source>
        <dbReference type="Proteomes" id="UP000007800"/>
    </source>
</evidence>
<feature type="non-terminal residue" evidence="1">
    <location>
        <position position="60"/>
    </location>
</feature>
<proteinExistence type="predicted"/>
<dbReference type="GeneID" id="9063818"/>
<gene>
    <name evidence="1" type="ORF">Pmar_PMAR015065</name>
</gene>
<accession>C5KFN7</accession>
<keyword evidence="2" id="KW-1185">Reference proteome</keyword>
<dbReference type="Proteomes" id="UP000007800">
    <property type="component" value="Unassembled WGS sequence"/>
</dbReference>
<dbReference type="OrthoDB" id="428480at2759"/>
<organism evidence="2">
    <name type="scientific">Perkinsus marinus (strain ATCC 50983 / TXsc)</name>
    <dbReference type="NCBI Taxonomy" id="423536"/>
    <lineage>
        <taxon>Eukaryota</taxon>
        <taxon>Sar</taxon>
        <taxon>Alveolata</taxon>
        <taxon>Perkinsozoa</taxon>
        <taxon>Perkinsea</taxon>
        <taxon>Perkinsida</taxon>
        <taxon>Perkinsidae</taxon>
        <taxon>Perkinsus</taxon>
    </lineage>
</organism>
<dbReference type="AlphaFoldDB" id="C5KFN7"/>
<evidence type="ECO:0000313" key="1">
    <source>
        <dbReference type="EMBL" id="EER16706.1"/>
    </source>
</evidence>
<dbReference type="InParanoid" id="C5KFN7"/>